<dbReference type="PANTHER" id="PTHR35149:SF1">
    <property type="entry name" value="DUF5655 DOMAIN-CONTAINING PROTEIN"/>
    <property type="match status" value="1"/>
</dbReference>
<dbReference type="Proteomes" id="UP000610746">
    <property type="component" value="Unassembled WGS sequence"/>
</dbReference>
<accession>A0A8J8G8T7</accession>
<organism evidence="3 4">
    <name type="scientific">Frigoriflavimonas asaccharolytica</name>
    <dbReference type="NCBI Taxonomy" id="2735899"/>
    <lineage>
        <taxon>Bacteria</taxon>
        <taxon>Pseudomonadati</taxon>
        <taxon>Bacteroidota</taxon>
        <taxon>Flavobacteriia</taxon>
        <taxon>Flavobacteriales</taxon>
        <taxon>Weeksellaceae</taxon>
        <taxon>Frigoriflavimonas</taxon>
    </lineage>
</organism>
<evidence type="ECO:0000313" key="4">
    <source>
        <dbReference type="Proteomes" id="UP000610746"/>
    </source>
</evidence>
<dbReference type="Pfam" id="PF03235">
    <property type="entry name" value="GmrSD_N"/>
    <property type="match status" value="1"/>
</dbReference>
<protein>
    <submittedName>
        <fullName evidence="3">Uncharacterized protein with ParB-like and HNH nuclease domain</fullName>
    </submittedName>
</protein>
<feature type="domain" description="GmrSD restriction endonucleases N-terminal" evidence="2">
    <location>
        <begin position="18"/>
        <end position="235"/>
    </location>
</feature>
<dbReference type="InterPro" id="IPR004919">
    <property type="entry name" value="GmrSD_N"/>
</dbReference>
<dbReference type="AlphaFoldDB" id="A0A8J8G8T7"/>
<keyword evidence="1" id="KW-0175">Coiled coil</keyword>
<dbReference type="EMBL" id="JABSNO010000023">
    <property type="protein sequence ID" value="NRS93568.1"/>
    <property type="molecule type" value="Genomic_DNA"/>
</dbReference>
<evidence type="ECO:0000259" key="2">
    <source>
        <dbReference type="Pfam" id="PF03235"/>
    </source>
</evidence>
<gene>
    <name evidence="3" type="ORF">HNQ03_002659</name>
</gene>
<reference evidence="3" key="1">
    <citation type="submission" date="2020-05" db="EMBL/GenBank/DDBJ databases">
        <title>Genomic Encyclopedia of Type Strains, Phase IV (KMG-V): Genome sequencing to study the core and pangenomes of soil and plant-associated prokaryotes.</title>
        <authorList>
            <person name="Whitman W."/>
        </authorList>
    </citation>
    <scope>NUCLEOTIDE SEQUENCE</scope>
    <source>
        <strain evidence="3">16F</strain>
    </source>
</reference>
<comment type="caution">
    <text evidence="3">The sequence shown here is derived from an EMBL/GenBank/DDBJ whole genome shotgun (WGS) entry which is preliminary data.</text>
</comment>
<dbReference type="PANTHER" id="PTHR35149">
    <property type="entry name" value="SLL5132 PROTEIN"/>
    <property type="match status" value="1"/>
</dbReference>
<keyword evidence="4" id="KW-1185">Reference proteome</keyword>
<name>A0A8J8G8T7_9FLAO</name>
<proteinExistence type="predicted"/>
<feature type="coiled-coil region" evidence="1">
    <location>
        <begin position="351"/>
        <end position="378"/>
    </location>
</feature>
<evidence type="ECO:0000256" key="1">
    <source>
        <dbReference type="SAM" id="Coils"/>
    </source>
</evidence>
<evidence type="ECO:0000313" key="3">
    <source>
        <dbReference type="EMBL" id="NRS93568.1"/>
    </source>
</evidence>
<dbReference type="RefSeq" id="WP_173780120.1">
    <property type="nucleotide sequence ID" value="NZ_JABSNO010000023.1"/>
</dbReference>
<sequence>MEEKETSTKTVAELKCYNFLIEKYQRGYRWGIQEVVDLLEDINEYTDQRNSKDFFANFYCLQPLVVKTTGDQKELIDGQQRATTLYIILSALGLRNFYTLSYATRGNCDDGKNIFLDEISNYKYSEEILINHKDYSITDNEIFNYWKKFCEENNAIENSVDNFYFFRAYQICKIYLKNLDLEFIENFKDTLLNHTRVIWYEKVLQEEDESVASSFLKFNDGKISLEQAELIKALFVLDINNEKDITRQNYELNTFAEEWNEIEHNLQNDRFWYFVSNKKYSDEEANRINLLFEIIKGRGINDDRLHAYRLYNDAFKNSDEKPSWNEIGNLYSRLEEWFQNRRIYHLVGAIINLDLKNIENLNEEFEKIENKEKFEEELKKILSTEFIENGNHLKEKYDTNKLKYGDDNVNITRLLILFNIAVTEIKDPYNQFPFNRLKNIKTWTLEHILAQNVEDFDEMKDVKIFRDDLREMVAEINKDESQKSEKISGYFSDLNEQIEKDNLKSSNEYLKAITKELTEILRLHEIENICLLDNVSNIKFGKKIFKRKRNILLGMDKIELGEDAYIPLTTRLVFQKSFSKSENINQMVYWSENDREDYRNAISEKIQEFLL</sequence>